<keyword evidence="1" id="KW-0862">Zinc</keyword>
<dbReference type="EMBL" id="LT629792">
    <property type="protein sequence ID" value="SDT87324.1"/>
    <property type="molecule type" value="Genomic_DNA"/>
</dbReference>
<dbReference type="RefSeq" id="WP_092648272.1">
    <property type="nucleotide sequence ID" value="NZ_LT629792.1"/>
</dbReference>
<feature type="domain" description="SWIM-type" evidence="2">
    <location>
        <begin position="50"/>
        <end position="88"/>
    </location>
</feature>
<evidence type="ECO:0000313" key="3">
    <source>
        <dbReference type="EMBL" id="SDT87324.1"/>
    </source>
</evidence>
<name>A0ABY0V5T6_9ACTO</name>
<keyword evidence="1" id="KW-0479">Metal-binding</keyword>
<gene>
    <name evidence="3" type="ORF">SAMN04489714_0418</name>
</gene>
<proteinExistence type="predicted"/>
<sequence>MDEFPFSVEDIRARAGDKVFDRARPYMPFVMDAHIEEHGANASVRGTSLYDVDLLWEDDGTLDGACSCPHGEAGHFCKHQCALALVLLEHGQSVDSGTPSLPRELLDTSELAEKLIQSVDHQLLQHYSKMAAALPPVGQLFATAWSFNFGSPEQSAALVQQAYSRIFLCYGKPSWVDLAANRHEIVSLGLQMKMLITVGLTDGLEQICHNALADFKRLVFDDPHDDAREWADHLQTIFEVMLVWIWMATMPEKEAGRKTAHYFVENYEWREASARDIIPILGEEATAAYRDYLIECRHEKIQVESAENSLLRDLALCQDDIPLLRMCATQGDRFAYSMFFNDLQAIDRPDLAADVVARAHQAHAISTDATQGYSPFLIPLREAVLCCLAAKRIRTALAIARTAFTSTPSVGFQNLLLTCGEQAHKRSRVLQQVIEWIAQQPWTDADIPIDLALAEGDRERAWDYANRWGVNERWMMLALSKDQPRPCEAIRLAVERIERDKWSLEENSPQPVLKLLCTYARQWQHDHPDQPIMQTLSQQLRYYYGTDEMVRSDHAEDGEDKYHEDGFC</sequence>
<dbReference type="Proteomes" id="UP000198976">
    <property type="component" value="Chromosome I"/>
</dbReference>
<evidence type="ECO:0000259" key="2">
    <source>
        <dbReference type="PROSITE" id="PS50966"/>
    </source>
</evidence>
<dbReference type="PROSITE" id="PS50966">
    <property type="entry name" value="ZF_SWIM"/>
    <property type="match status" value="1"/>
</dbReference>
<dbReference type="InterPro" id="IPR007527">
    <property type="entry name" value="Znf_SWIM"/>
</dbReference>
<evidence type="ECO:0000256" key="1">
    <source>
        <dbReference type="PROSITE-ProRule" id="PRU00325"/>
    </source>
</evidence>
<organism evidence="3 4">
    <name type="scientific">Schaalia radingae</name>
    <dbReference type="NCBI Taxonomy" id="131110"/>
    <lineage>
        <taxon>Bacteria</taxon>
        <taxon>Bacillati</taxon>
        <taxon>Actinomycetota</taxon>
        <taxon>Actinomycetes</taxon>
        <taxon>Actinomycetales</taxon>
        <taxon>Actinomycetaceae</taxon>
        <taxon>Schaalia</taxon>
    </lineage>
</organism>
<keyword evidence="4" id="KW-1185">Reference proteome</keyword>
<reference evidence="3 4" key="1">
    <citation type="submission" date="2016-10" db="EMBL/GenBank/DDBJ databases">
        <authorList>
            <person name="Varghese N."/>
            <person name="Submissions S."/>
        </authorList>
    </citation>
    <scope>NUCLEOTIDE SEQUENCE [LARGE SCALE GENOMIC DNA]</scope>
    <source>
        <strain evidence="3 4">DSM 9169</strain>
    </source>
</reference>
<evidence type="ECO:0000313" key="4">
    <source>
        <dbReference type="Proteomes" id="UP000198976"/>
    </source>
</evidence>
<protein>
    <recommendedName>
        <fullName evidence="2">SWIM-type domain-containing protein</fullName>
    </recommendedName>
</protein>
<keyword evidence="1" id="KW-0863">Zinc-finger</keyword>
<accession>A0ABY0V5T6</accession>